<gene>
    <name evidence="3" type="ORF">JGI1_00929</name>
</gene>
<organism evidence="3 4">
    <name type="scientific">Candidatus Thermokryptus mobilis</name>
    <dbReference type="NCBI Taxonomy" id="1643428"/>
    <lineage>
        <taxon>Bacteria</taxon>
        <taxon>Pseudomonadati</taxon>
        <taxon>Candidatus Kryptoniota</taxon>
        <taxon>Candidatus Thermokryptus</taxon>
    </lineage>
</organism>
<dbReference type="GO" id="GO:0000049">
    <property type="term" value="F:tRNA binding"/>
    <property type="evidence" value="ECO:0007669"/>
    <property type="project" value="TreeGrafter"/>
</dbReference>
<evidence type="ECO:0000256" key="1">
    <source>
        <dbReference type="SAM" id="Coils"/>
    </source>
</evidence>
<dbReference type="Gene3D" id="2.30.310.10">
    <property type="entry name" value="ibrinogen binding protein from staphylococcus aureus domain"/>
    <property type="match status" value="1"/>
</dbReference>
<feature type="coiled-coil region" evidence="1">
    <location>
        <begin position="261"/>
        <end position="299"/>
    </location>
</feature>
<dbReference type="Proteomes" id="UP000320623">
    <property type="component" value="Unassembled WGS sequence"/>
</dbReference>
<protein>
    <submittedName>
        <fullName evidence="3">Predicted component of the ribosome quality control (RQC) complex, YloA/Tae2 family, contains fibronectin-binding (FbpA) and DUF814 domains</fullName>
    </submittedName>
</protein>
<keyword evidence="1" id="KW-0175">Coiled coil</keyword>
<dbReference type="PANTHER" id="PTHR15239">
    <property type="entry name" value="NUCLEAR EXPORT MEDIATOR FACTOR NEMF"/>
    <property type="match status" value="1"/>
</dbReference>
<accession>A0A0S4N061</accession>
<dbReference type="Pfam" id="PF05833">
    <property type="entry name" value="NFACT_N"/>
    <property type="match status" value="1"/>
</dbReference>
<dbReference type="GO" id="GO:1990112">
    <property type="term" value="C:RQC complex"/>
    <property type="evidence" value="ECO:0007669"/>
    <property type="project" value="TreeGrafter"/>
</dbReference>
<dbReference type="GO" id="GO:0072344">
    <property type="term" value="P:rescue of stalled ribosome"/>
    <property type="evidence" value="ECO:0007669"/>
    <property type="project" value="TreeGrafter"/>
</dbReference>
<dbReference type="InterPro" id="IPR051608">
    <property type="entry name" value="RQC_Subunit_NEMF"/>
</dbReference>
<dbReference type="OrthoDB" id="9766163at2"/>
<evidence type="ECO:0000313" key="4">
    <source>
        <dbReference type="Proteomes" id="UP000320623"/>
    </source>
</evidence>
<sequence length="545" mass="62879">MLTNYHTLKNLIIQIKPKLIHSQIVEAFTQEKDTLHIIIAGEEASALELNATGQGYIFLRPKFERARKNSLDIFPEIFGDEIRDVLIHKADRIIEILLSSGLKLIFQFFTGKVNFFLLNQKNEIIASFKNPKDNIGKIFESEKKDSNYDLMLSDFNAFKDVWESNKIENPVLRFVKSVDTIDMLTAREILHRAGELEAGRIWKALVDVGAELENPKPRIYYEGSFPRYFSIIELTHINLRKIEFDDINEAIRKFVIETRVSKSYRDEKKTIETKLNELVEKRKRTIEKVIEEIENNQRAQQYEVYGSILMANLNLIEKGLEEVELVNMFSEKGEKIKIKLDPSLSPVENAQMYFEKAKKTKASLKIAQERLERLKFEIKQLENLLDELALCENFDALKKFKEKNLEELKKFGIVKDKLVAKVGGKFKRFIVDGGFEVWVGKDAKSNELLTFKFSDKEDLWFHARGTSGAHVVLKTGKRQPSKKAIEQAGSIAAYFSQARTSRLVPVVVTKRKYVRKPRGAPEGTVAVEREEVIMVEPKLPSEEIE</sequence>
<name>A0A0S4N061_9BACT</name>
<dbReference type="InterPro" id="IPR008532">
    <property type="entry name" value="NFACT_RNA-bd"/>
</dbReference>
<dbReference type="RefSeq" id="WP_140944695.1">
    <property type="nucleotide sequence ID" value="NZ_FAOO01000005.1"/>
</dbReference>
<feature type="coiled-coil region" evidence="1">
    <location>
        <begin position="354"/>
        <end position="391"/>
    </location>
</feature>
<dbReference type="EMBL" id="FAOO01000005">
    <property type="protein sequence ID" value="CUU04216.1"/>
    <property type="molecule type" value="Genomic_DNA"/>
</dbReference>
<dbReference type="AlphaFoldDB" id="A0A0S4N061"/>
<proteinExistence type="predicted"/>
<evidence type="ECO:0000259" key="2">
    <source>
        <dbReference type="Pfam" id="PF05670"/>
    </source>
</evidence>
<evidence type="ECO:0000313" key="3">
    <source>
        <dbReference type="EMBL" id="CUU04216.1"/>
    </source>
</evidence>
<dbReference type="STRING" id="1643428.GCA_001442855_00906"/>
<dbReference type="Pfam" id="PF05670">
    <property type="entry name" value="NFACT-R_1"/>
    <property type="match status" value="1"/>
</dbReference>
<keyword evidence="4" id="KW-1185">Reference proteome</keyword>
<dbReference type="GO" id="GO:0043023">
    <property type="term" value="F:ribosomal large subunit binding"/>
    <property type="evidence" value="ECO:0007669"/>
    <property type="project" value="TreeGrafter"/>
</dbReference>
<dbReference type="PANTHER" id="PTHR15239:SF6">
    <property type="entry name" value="RIBOSOME QUALITY CONTROL COMPLEX SUBUNIT NEMF"/>
    <property type="match status" value="1"/>
</dbReference>
<feature type="domain" description="NFACT RNA-binding" evidence="2">
    <location>
        <begin position="425"/>
        <end position="526"/>
    </location>
</feature>
<reference evidence="4" key="1">
    <citation type="submission" date="2015-11" db="EMBL/GenBank/DDBJ databases">
        <authorList>
            <person name="Varghese N."/>
        </authorList>
    </citation>
    <scope>NUCLEOTIDE SEQUENCE [LARGE SCALE GENOMIC DNA]</scope>
</reference>